<gene>
    <name evidence="1" type="ORF">NCS_30141</name>
</gene>
<dbReference type="RefSeq" id="WP_157928095.1">
    <property type="nucleotide sequence ID" value="NZ_LT841358.1"/>
</dbReference>
<evidence type="ECO:0000313" key="2">
    <source>
        <dbReference type="Proteomes" id="UP000230607"/>
    </source>
</evidence>
<dbReference type="Proteomes" id="UP000230607">
    <property type="component" value="Chromosome 1"/>
</dbReference>
<organism evidence="1 2">
    <name type="scientific">Candidatus Nitrosotalea okcheonensis</name>
    <dbReference type="NCBI Taxonomy" id="1903276"/>
    <lineage>
        <taxon>Archaea</taxon>
        <taxon>Nitrososphaerota</taxon>
        <taxon>Nitrososphaeria</taxon>
        <taxon>Nitrosotaleales</taxon>
        <taxon>Nitrosotaleaceae</taxon>
        <taxon>Nitrosotalea</taxon>
    </lineage>
</organism>
<evidence type="ECO:0000313" key="1">
    <source>
        <dbReference type="EMBL" id="SMH72301.1"/>
    </source>
</evidence>
<accession>A0A2H1FHQ9</accession>
<dbReference type="EMBL" id="LT841358">
    <property type="protein sequence ID" value="SMH72301.1"/>
    <property type="molecule type" value="Genomic_DNA"/>
</dbReference>
<proteinExistence type="predicted"/>
<sequence length="91" mass="10414">MDNERYDGKVDQVILFVDGKPFLSSDLFWPRPEIVQLHDLPYKNPAIGWGFKFFTGFFENGCHKISIGGINENSKFTVDGEFILCKKPSIL</sequence>
<reference evidence="2" key="1">
    <citation type="submission" date="2017-03" db="EMBL/GenBank/DDBJ databases">
        <authorList>
            <person name="Herbold C."/>
        </authorList>
    </citation>
    <scope>NUCLEOTIDE SEQUENCE [LARGE SCALE GENOMIC DNA]</scope>
</reference>
<name>A0A2H1FHQ9_9ARCH</name>
<keyword evidence="2" id="KW-1185">Reference proteome</keyword>
<protein>
    <submittedName>
        <fullName evidence="1">Uncharacterized protein</fullName>
    </submittedName>
</protein>
<dbReference type="AlphaFoldDB" id="A0A2H1FHQ9"/>